<dbReference type="Proteomes" id="UP001161017">
    <property type="component" value="Unassembled WGS sequence"/>
</dbReference>
<feature type="non-terminal residue" evidence="9">
    <location>
        <position position="1"/>
    </location>
</feature>
<keyword evidence="5" id="KW-0804">Transcription</keyword>
<accession>A0AA43QPV3</accession>
<proteinExistence type="predicted"/>
<dbReference type="GO" id="GO:0003677">
    <property type="term" value="F:DNA binding"/>
    <property type="evidence" value="ECO:0007669"/>
    <property type="project" value="UniProtKB-KW"/>
</dbReference>
<feature type="domain" description="Xylanolytic transcriptional activator regulatory" evidence="8">
    <location>
        <begin position="271"/>
        <end position="346"/>
    </location>
</feature>
<dbReference type="EMBL" id="JAPUFD010000011">
    <property type="protein sequence ID" value="MDI1490405.1"/>
    <property type="molecule type" value="Genomic_DNA"/>
</dbReference>
<dbReference type="InterPro" id="IPR007219">
    <property type="entry name" value="XnlR_reg_dom"/>
</dbReference>
<evidence type="ECO:0000256" key="3">
    <source>
        <dbReference type="ARBA" id="ARBA00023015"/>
    </source>
</evidence>
<keyword evidence="1" id="KW-0479">Metal-binding</keyword>
<keyword evidence="2" id="KW-0862">Zinc</keyword>
<reference evidence="9" key="1">
    <citation type="journal article" date="2023" name="Genome Biol. Evol.">
        <title>First Whole Genome Sequence and Flow Cytometry Genome Size Data for the Lichen-Forming Fungus Ramalina farinacea (Ascomycota).</title>
        <authorList>
            <person name="Llewellyn T."/>
            <person name="Mian S."/>
            <person name="Hill R."/>
            <person name="Leitch I.J."/>
            <person name="Gaya E."/>
        </authorList>
    </citation>
    <scope>NUCLEOTIDE SEQUENCE</scope>
    <source>
        <strain evidence="9">LIQ254RAFAR</strain>
    </source>
</reference>
<evidence type="ECO:0000259" key="8">
    <source>
        <dbReference type="SMART" id="SM00906"/>
    </source>
</evidence>
<dbReference type="GO" id="GO:0006351">
    <property type="term" value="P:DNA-templated transcription"/>
    <property type="evidence" value="ECO:0007669"/>
    <property type="project" value="InterPro"/>
</dbReference>
<dbReference type="PANTHER" id="PTHR31313:SF86">
    <property type="entry name" value="ZN(2)-C6 FUNGAL-TYPE DOMAIN-CONTAINING PROTEIN"/>
    <property type="match status" value="1"/>
</dbReference>
<evidence type="ECO:0000313" key="10">
    <source>
        <dbReference type="Proteomes" id="UP001161017"/>
    </source>
</evidence>
<sequence>IEELRCERARLETFISRLKSASSDERLALLDAVVVSGRHVRVPRSLPQTSEPEQSADYLHDDGHRSAARQDCTEVEKDSSDEEPDLALFASIDDTGIASSFGPSSALNQPAKGSISRRQRDDREVNDAVRNRLIANAALQRQQEHVLTSMPDIHGVSTDLALHLLDIHWSRQHHTFPLTYRPAIMRDLATGGPNCSIFLLYAIFAWSSKLSNRLDVRDDPLDPTTAGRRFFQRCDQLLAEQTLLTFPSIPTVMALLLLGSTYNARGETSKGWLCTGYALRMVFDLGLHLDPKEGDSSPEEAELRRRVFWAAFICDKLQSLYLGRPTMIHLRDAHVSHDFQDTFEELEPWRPEPDYTSALNPVSLPLRPTMVHSVSTFQQFCLLSKIMTKIINKFYVVGASSRNAKAGLQAVDDALQNWKHSLPKDLHFEPQVVSVLTDHYPSPNIMTLHATFHSLIILLHRPFISDGHLRLITAPEVSWKRCTSTAQSITSIVLAYQAAYTLQAAPYILSYALYVSCTIHVRNAAAERSRARERSSVLASSLNCLDELCKVNPGVKRPASIIRRLMATNGLSHDIEQTTQDVLSTSPLDLDAILATFPRNSTNASPGNGTSIHAYDSAQAQADSTAKFPGMGESRIGFENAHQPRLDYFDFQDPLYGHMDGSMAPFHSMYDVHFGQNGQG</sequence>
<evidence type="ECO:0000256" key="5">
    <source>
        <dbReference type="ARBA" id="ARBA00023163"/>
    </source>
</evidence>
<dbReference type="InterPro" id="IPR051615">
    <property type="entry name" value="Transcr_Regulatory_Elem"/>
</dbReference>
<keyword evidence="4" id="KW-0238">DNA-binding</keyword>
<dbReference type="GO" id="GO:0008270">
    <property type="term" value="F:zinc ion binding"/>
    <property type="evidence" value="ECO:0007669"/>
    <property type="project" value="InterPro"/>
</dbReference>
<evidence type="ECO:0000256" key="4">
    <source>
        <dbReference type="ARBA" id="ARBA00023125"/>
    </source>
</evidence>
<feature type="region of interest" description="Disordered" evidence="7">
    <location>
        <begin position="100"/>
        <end position="123"/>
    </location>
</feature>
<keyword evidence="3" id="KW-0805">Transcription regulation</keyword>
<dbReference type="PANTHER" id="PTHR31313">
    <property type="entry name" value="TY1 ENHANCER ACTIVATOR"/>
    <property type="match status" value="1"/>
</dbReference>
<name>A0AA43QPV3_9LECA</name>
<evidence type="ECO:0000256" key="1">
    <source>
        <dbReference type="ARBA" id="ARBA00022723"/>
    </source>
</evidence>
<evidence type="ECO:0000256" key="7">
    <source>
        <dbReference type="SAM" id="MobiDB-lite"/>
    </source>
</evidence>
<keyword evidence="10" id="KW-1185">Reference proteome</keyword>
<comment type="caution">
    <text evidence="9">The sequence shown here is derived from an EMBL/GenBank/DDBJ whole genome shotgun (WGS) entry which is preliminary data.</text>
</comment>
<gene>
    <name evidence="9" type="ORF">OHK93_001608</name>
</gene>
<dbReference type="Pfam" id="PF04082">
    <property type="entry name" value="Fungal_trans"/>
    <property type="match status" value="1"/>
</dbReference>
<dbReference type="AlphaFoldDB" id="A0AA43QPV3"/>
<evidence type="ECO:0000256" key="2">
    <source>
        <dbReference type="ARBA" id="ARBA00022833"/>
    </source>
</evidence>
<evidence type="ECO:0000313" key="9">
    <source>
        <dbReference type="EMBL" id="MDI1490405.1"/>
    </source>
</evidence>
<keyword evidence="6" id="KW-0539">Nucleus</keyword>
<dbReference type="CDD" id="cd12148">
    <property type="entry name" value="fungal_TF_MHR"/>
    <property type="match status" value="1"/>
</dbReference>
<feature type="region of interest" description="Disordered" evidence="7">
    <location>
        <begin position="43"/>
        <end position="84"/>
    </location>
</feature>
<organism evidence="9 10">
    <name type="scientific">Ramalina farinacea</name>
    <dbReference type="NCBI Taxonomy" id="258253"/>
    <lineage>
        <taxon>Eukaryota</taxon>
        <taxon>Fungi</taxon>
        <taxon>Dikarya</taxon>
        <taxon>Ascomycota</taxon>
        <taxon>Pezizomycotina</taxon>
        <taxon>Lecanoromycetes</taxon>
        <taxon>OSLEUM clade</taxon>
        <taxon>Lecanoromycetidae</taxon>
        <taxon>Lecanorales</taxon>
        <taxon>Lecanorineae</taxon>
        <taxon>Ramalinaceae</taxon>
        <taxon>Ramalina</taxon>
    </lineage>
</organism>
<evidence type="ECO:0000256" key="6">
    <source>
        <dbReference type="ARBA" id="ARBA00023242"/>
    </source>
</evidence>
<protein>
    <recommendedName>
        <fullName evidence="8">Xylanolytic transcriptional activator regulatory domain-containing protein</fullName>
    </recommendedName>
</protein>
<dbReference type="SMART" id="SM00906">
    <property type="entry name" value="Fungal_trans"/>
    <property type="match status" value="1"/>
</dbReference>